<dbReference type="InterPro" id="IPR013424">
    <property type="entry name" value="Ice-binding_C"/>
</dbReference>
<dbReference type="OrthoDB" id="7509429at2"/>
<dbReference type="EnsemblBacteria" id="CAD79310">
    <property type="protein sequence ID" value="CAD79310"/>
    <property type="gene ID" value="RB11796"/>
</dbReference>
<protein>
    <recommendedName>
        <fullName evidence="3">PEP-CTERM protein-sorting domain-containing protein</fullName>
    </recommendedName>
</protein>
<evidence type="ECO:0008006" key="3">
    <source>
        <dbReference type="Google" id="ProtNLM"/>
    </source>
</evidence>
<proteinExistence type="predicted"/>
<evidence type="ECO:0000313" key="2">
    <source>
        <dbReference type="Proteomes" id="UP000001025"/>
    </source>
</evidence>
<organism evidence="1 2">
    <name type="scientific">Rhodopirellula baltica (strain DSM 10527 / NCIMB 13988 / SH1)</name>
    <dbReference type="NCBI Taxonomy" id="243090"/>
    <lineage>
        <taxon>Bacteria</taxon>
        <taxon>Pseudomonadati</taxon>
        <taxon>Planctomycetota</taxon>
        <taxon>Planctomycetia</taxon>
        <taxon>Pirellulales</taxon>
        <taxon>Pirellulaceae</taxon>
        <taxon>Rhodopirellula</taxon>
    </lineage>
</organism>
<dbReference type="AlphaFoldDB" id="Q7UDU7"/>
<dbReference type="Proteomes" id="UP000001025">
    <property type="component" value="Chromosome"/>
</dbReference>
<dbReference type="PATRIC" id="fig|243090.15.peg.5693"/>
<sequence>MFWPGHLSIRLKPLSLLCGIFEMRVFWVGLLAVCLMPCSTQAAIVFDIVDDDITPGETAVLAVTVTLTDGDTLDSYNLPLDIGNDGYNLPTGVTGFSFVDVNPINTVTLSGTGPLASPPFTQNYDGIANDVTGGTISDSRTLFNILVTTDGTFTGPVPLSFTFGNFPVQFNVDSPTAGSFTAPGGALSVTGGQITVTAVPEPTSFAICGLVCAGVAARRRRKSKKNKSQAV</sequence>
<reference evidence="1 2" key="1">
    <citation type="journal article" date="2003" name="Proc. Natl. Acad. Sci. U.S.A.">
        <title>Complete genome sequence of the marine planctomycete Pirellula sp. strain 1.</title>
        <authorList>
            <person name="Gloeckner F.O."/>
            <person name="Kube M."/>
            <person name="Bauer M."/>
            <person name="Teeling H."/>
            <person name="Lombardot T."/>
            <person name="Ludwig W."/>
            <person name="Gade D."/>
            <person name="Beck A."/>
            <person name="Borzym K."/>
            <person name="Heitmann K."/>
            <person name="Rabus R."/>
            <person name="Schlesner H."/>
            <person name="Amann R."/>
            <person name="Reinhardt R."/>
        </authorList>
    </citation>
    <scope>NUCLEOTIDE SEQUENCE [LARGE SCALE GENOMIC DNA]</scope>
    <source>
        <strain evidence="2">DSM 10527 / NCIMB 13988 / SH1</strain>
    </source>
</reference>
<dbReference type="EMBL" id="BX294153">
    <property type="protein sequence ID" value="CAD79310.1"/>
    <property type="molecule type" value="Genomic_DNA"/>
</dbReference>
<gene>
    <name evidence="1" type="ordered locus">RB11796</name>
</gene>
<dbReference type="HOGENOM" id="CLU_1199011_0_0_0"/>
<dbReference type="NCBIfam" id="TIGR02595">
    <property type="entry name" value="PEP_CTERM"/>
    <property type="match status" value="1"/>
</dbReference>
<accession>Q7UDU7</accession>
<evidence type="ECO:0000313" key="1">
    <source>
        <dbReference type="EMBL" id="CAD79310.1"/>
    </source>
</evidence>
<dbReference type="KEGG" id="rba:RB11796"/>
<dbReference type="STRING" id="243090.RB11796"/>
<name>Q7UDU7_RHOBA</name>
<keyword evidence="2" id="KW-1185">Reference proteome</keyword>
<dbReference type="InParanoid" id="Q7UDU7"/>